<dbReference type="InterPro" id="IPR002110">
    <property type="entry name" value="Ankyrin_rpt"/>
</dbReference>
<dbReference type="SUPFAM" id="SSF48403">
    <property type="entry name" value="Ankyrin repeat"/>
    <property type="match status" value="2"/>
</dbReference>
<dbReference type="InterPro" id="IPR036770">
    <property type="entry name" value="Ankyrin_rpt-contain_sf"/>
</dbReference>
<evidence type="ECO:0000313" key="5">
    <source>
        <dbReference type="Proteomes" id="UP000663828"/>
    </source>
</evidence>
<feature type="repeat" description="ANK" evidence="3">
    <location>
        <begin position="188"/>
        <end position="220"/>
    </location>
</feature>
<evidence type="ECO:0000256" key="1">
    <source>
        <dbReference type="ARBA" id="ARBA00022737"/>
    </source>
</evidence>
<dbReference type="PROSITE" id="PS50088">
    <property type="entry name" value="ANK_REPEAT"/>
    <property type="match status" value="2"/>
</dbReference>
<gene>
    <name evidence="4" type="ORF">XAT740_LOCUS14969</name>
</gene>
<comment type="caution">
    <text evidence="4">The sequence shown here is derived from an EMBL/GenBank/DDBJ whole genome shotgun (WGS) entry which is preliminary data.</text>
</comment>
<keyword evidence="2 3" id="KW-0040">ANK repeat</keyword>
<organism evidence="4 5">
    <name type="scientific">Adineta ricciae</name>
    <name type="common">Rotifer</name>
    <dbReference type="NCBI Taxonomy" id="249248"/>
    <lineage>
        <taxon>Eukaryota</taxon>
        <taxon>Metazoa</taxon>
        <taxon>Spiralia</taxon>
        <taxon>Gnathifera</taxon>
        <taxon>Rotifera</taxon>
        <taxon>Eurotatoria</taxon>
        <taxon>Bdelloidea</taxon>
        <taxon>Adinetida</taxon>
        <taxon>Adinetidae</taxon>
        <taxon>Adineta</taxon>
    </lineage>
</organism>
<dbReference type="Gene3D" id="1.25.40.20">
    <property type="entry name" value="Ankyrin repeat-containing domain"/>
    <property type="match status" value="3"/>
</dbReference>
<keyword evidence="1" id="KW-0677">Repeat</keyword>
<keyword evidence="5" id="KW-1185">Reference proteome</keyword>
<name>A0A814J9M5_ADIRI</name>
<accession>A0A814J9M5</accession>
<dbReference type="SMART" id="SM00248">
    <property type="entry name" value="ANK"/>
    <property type="match status" value="7"/>
</dbReference>
<sequence length="641" mass="74455">MISLFGETDEDLLALEILLFKLCSTEDESNLCFNHLYKYERNQRCTILMIAILKHRVNLVRMLLTKFRKSIDLEMKGSVRYRSSLHHEMSTLCAAICAGNLDLIKLLIEHGADVHTVSDYDTTPLHIATILCRFDIVQYLVEEAHADVHRKNKRNAICLNMAGILGHLQLIEYFLKQPGTNVNHQTNGGETTLHCAVILNHIDAIKLLLSYNARIDIQNDEMMTPLEIAAVDLHEEIVNYSLNVEDMVRVRDKIDILELLGASLLCARSEFQHYDRGYQYLMQAMILRMSNGIEKTPNKPISVYKNHVECVSIAELESIRYNSDGLRLEALLICERLLSSKNNMELLDCIRIESWLCYSNSEYERGIDLSLRGLQFSIINDDMNINIRHIRDRMSYISEVTRDIGEVYLEILSFGNVFIPTRRFLECFQLSIDRFRRLYRKLLAAPEKVMQIAHNYYMNSILFLIYVSTKISFTSNEQEQLCRLIQWINRLNILRKFDCSTLLHLFCHPHFSVKISQTEISFLCADAVKLLIECDFDVNAVDINGNTPLHILFRNISDSQLTIAEKILDIFLRTNRFHPDYVNKQGKTLLDCTENSQLIELFKRKVILSLKCQCALRLNLMKINHESYLSQNLIEFVRKHK</sequence>
<proteinExistence type="predicted"/>
<protein>
    <submittedName>
        <fullName evidence="4">Uncharacterized protein</fullName>
    </submittedName>
</protein>
<dbReference type="PROSITE" id="PS50297">
    <property type="entry name" value="ANK_REP_REGION"/>
    <property type="match status" value="2"/>
</dbReference>
<feature type="repeat" description="ANK" evidence="3">
    <location>
        <begin position="87"/>
        <end position="119"/>
    </location>
</feature>
<evidence type="ECO:0000313" key="4">
    <source>
        <dbReference type="EMBL" id="CAF1035261.1"/>
    </source>
</evidence>
<evidence type="ECO:0000256" key="2">
    <source>
        <dbReference type="ARBA" id="ARBA00023043"/>
    </source>
</evidence>
<dbReference type="PANTHER" id="PTHR24126">
    <property type="entry name" value="ANKYRIN REPEAT, PH AND SEC7 DOMAIN CONTAINING PROTEIN SECG-RELATED"/>
    <property type="match status" value="1"/>
</dbReference>
<evidence type="ECO:0000256" key="3">
    <source>
        <dbReference type="PROSITE-ProRule" id="PRU00023"/>
    </source>
</evidence>
<dbReference type="EMBL" id="CAJNOR010000913">
    <property type="protein sequence ID" value="CAF1035261.1"/>
    <property type="molecule type" value="Genomic_DNA"/>
</dbReference>
<dbReference type="Pfam" id="PF12796">
    <property type="entry name" value="Ank_2"/>
    <property type="match status" value="2"/>
</dbReference>
<dbReference type="AlphaFoldDB" id="A0A814J9M5"/>
<reference evidence="4" key="1">
    <citation type="submission" date="2021-02" db="EMBL/GenBank/DDBJ databases">
        <authorList>
            <person name="Nowell W R."/>
        </authorList>
    </citation>
    <scope>NUCLEOTIDE SEQUENCE</scope>
</reference>
<dbReference type="Proteomes" id="UP000663828">
    <property type="component" value="Unassembled WGS sequence"/>
</dbReference>